<evidence type="ECO:0000313" key="2">
    <source>
        <dbReference type="Proteomes" id="UP000267096"/>
    </source>
</evidence>
<evidence type="ECO:0000313" key="1">
    <source>
        <dbReference type="EMBL" id="VDK19410.1"/>
    </source>
</evidence>
<keyword evidence="2" id="KW-1185">Reference proteome</keyword>
<dbReference type="EMBL" id="UYRR01002248">
    <property type="protein sequence ID" value="VDK19410.1"/>
    <property type="molecule type" value="Genomic_DNA"/>
</dbReference>
<gene>
    <name evidence="1" type="ORF">ASIM_LOCUS1884</name>
</gene>
<accession>A0A0M3J3A2</accession>
<evidence type="ECO:0000313" key="3">
    <source>
        <dbReference type="WBParaSite" id="ASIM_0000201501-mRNA-1"/>
    </source>
</evidence>
<dbReference type="AlphaFoldDB" id="A0A0M3J3A2"/>
<protein>
    <submittedName>
        <fullName evidence="3">DUF3467 domain-containing protein</fullName>
    </submittedName>
</protein>
<dbReference type="WBParaSite" id="ASIM_0000201501-mRNA-1">
    <property type="protein sequence ID" value="ASIM_0000201501-mRNA-1"/>
    <property type="gene ID" value="ASIM_0000201501"/>
</dbReference>
<reference evidence="1 2" key="2">
    <citation type="submission" date="2018-11" db="EMBL/GenBank/DDBJ databases">
        <authorList>
            <consortium name="Pathogen Informatics"/>
        </authorList>
    </citation>
    <scope>NUCLEOTIDE SEQUENCE [LARGE SCALE GENOMIC DNA]</scope>
</reference>
<dbReference type="OrthoDB" id="5871279at2759"/>
<name>A0A0M3J3A2_ANISI</name>
<organism evidence="3">
    <name type="scientific">Anisakis simplex</name>
    <name type="common">Herring worm</name>
    <dbReference type="NCBI Taxonomy" id="6269"/>
    <lineage>
        <taxon>Eukaryota</taxon>
        <taxon>Metazoa</taxon>
        <taxon>Ecdysozoa</taxon>
        <taxon>Nematoda</taxon>
        <taxon>Chromadorea</taxon>
        <taxon>Rhabditida</taxon>
        <taxon>Spirurina</taxon>
        <taxon>Ascaridomorpha</taxon>
        <taxon>Ascaridoidea</taxon>
        <taxon>Anisakidae</taxon>
        <taxon>Anisakis</taxon>
        <taxon>Anisakis simplex complex</taxon>
    </lineage>
</organism>
<sequence>MIAADDNNDDLKVTQNNDVLAASSTSEVNEIFAKMVGKKLNFIKNPVRLARMHTAIMNVLQQAIADQYDDEHKD</sequence>
<dbReference type="Proteomes" id="UP000267096">
    <property type="component" value="Unassembled WGS sequence"/>
</dbReference>
<reference evidence="3" key="1">
    <citation type="submission" date="2017-02" db="UniProtKB">
        <authorList>
            <consortium name="WormBaseParasite"/>
        </authorList>
    </citation>
    <scope>IDENTIFICATION</scope>
</reference>
<proteinExistence type="predicted"/>